<dbReference type="InterPro" id="IPR006944">
    <property type="entry name" value="Phage/GTA_portal"/>
</dbReference>
<protein>
    <submittedName>
        <fullName evidence="2">Phage portal protein</fullName>
    </submittedName>
</protein>
<name>A0A2J4JS09_9FIRM</name>
<evidence type="ECO:0000256" key="1">
    <source>
        <dbReference type="SAM" id="MobiDB-lite"/>
    </source>
</evidence>
<proteinExistence type="predicted"/>
<sequence>MRSEATIGSRLKRAWNAFTNRDPPGKNYYGGGSSYRPDRVRLNRANDRTIMTAIYTRIAMDAAGITINHVRLDENGRYDETVDSGLNCCLNLSGNKDQTGRALRYDMFLSVLDEGVAALVPVDVDVDEETGKEKILSMRVAKVKEWYPDDVRLEVYNDQTGQKEEITLPKAEVALIENPFYAVMNEPNGTIQRLVRKLNLMDVVDDQLGSEKLDLIIQLPYVVRNEIQKKRADDRRAEIERQLTGSKYGIAYTDGSEHITQLNRSLENNLLKTVEYLTNMAYSQLGITPEIMNGTASDAVMTNYENRTIEPLVAAAVDELKRKFLTEEDRKEGRESVLYFRDPFKLAPVSAVAEMADKFTRNEILTSNEFRQLLGMKPSKDPKADELRNSNISQSDAEIAERNKTITAGKEAVERSMANQNGEV</sequence>
<gene>
    <name evidence="2" type="ORF">CGS50_003265</name>
</gene>
<dbReference type="AlphaFoldDB" id="A0A2J4JS09"/>
<organism evidence="2 3">
    <name type="scientific">Faecalibacterium prausnitzii</name>
    <dbReference type="NCBI Taxonomy" id="853"/>
    <lineage>
        <taxon>Bacteria</taxon>
        <taxon>Bacillati</taxon>
        <taxon>Bacillota</taxon>
        <taxon>Clostridia</taxon>
        <taxon>Eubacteriales</taxon>
        <taxon>Oscillospiraceae</taxon>
        <taxon>Faecalibacterium</taxon>
    </lineage>
</organism>
<dbReference type="Proteomes" id="UP000221015">
    <property type="component" value="Unassembled WGS sequence"/>
</dbReference>
<feature type="compositionally biased region" description="Basic and acidic residues" evidence="1">
    <location>
        <begin position="378"/>
        <end position="388"/>
    </location>
</feature>
<dbReference type="Pfam" id="PF04860">
    <property type="entry name" value="Phage_portal"/>
    <property type="match status" value="1"/>
</dbReference>
<dbReference type="EMBL" id="NMTS02000001">
    <property type="protein sequence ID" value="PLK30647.1"/>
    <property type="molecule type" value="Genomic_DNA"/>
</dbReference>
<accession>A0A2J4JS09</accession>
<reference evidence="2 3" key="1">
    <citation type="journal article" date="2017" name="Front. Microbiol.">
        <title>New Insights into the Diversity of the Genus Faecalibacterium.</title>
        <authorList>
            <person name="Benevides L."/>
            <person name="Burman S."/>
            <person name="Martin R."/>
            <person name="Robert V."/>
            <person name="Thomas M."/>
            <person name="Miquel S."/>
            <person name="Chain F."/>
            <person name="Sokol H."/>
            <person name="Bermudez-Humaran L.G."/>
            <person name="Morrison M."/>
            <person name="Langella P."/>
            <person name="Azevedo V.A."/>
            <person name="Chatel J.M."/>
            <person name="Soares S."/>
        </authorList>
    </citation>
    <scope>NUCLEOTIDE SEQUENCE [LARGE SCALE GENOMIC DNA]</scope>
    <source>
        <strain evidence="2 3">CNCM I 4542</strain>
    </source>
</reference>
<evidence type="ECO:0000313" key="3">
    <source>
        <dbReference type="Proteomes" id="UP000221015"/>
    </source>
</evidence>
<feature type="region of interest" description="Disordered" evidence="1">
    <location>
        <begin position="376"/>
        <end position="401"/>
    </location>
</feature>
<dbReference type="RefSeq" id="WP_097781749.1">
    <property type="nucleotide sequence ID" value="NZ_NMTS02000001.1"/>
</dbReference>
<evidence type="ECO:0000313" key="2">
    <source>
        <dbReference type="EMBL" id="PLK30647.1"/>
    </source>
</evidence>
<comment type="caution">
    <text evidence="2">The sequence shown here is derived from an EMBL/GenBank/DDBJ whole genome shotgun (WGS) entry which is preliminary data.</text>
</comment>